<comment type="caution">
    <text evidence="1">The sequence shown here is derived from an EMBL/GenBank/DDBJ whole genome shotgun (WGS) entry which is preliminary data.</text>
</comment>
<evidence type="ECO:0000313" key="2">
    <source>
        <dbReference type="Proteomes" id="UP000534286"/>
    </source>
</evidence>
<dbReference type="AlphaFoldDB" id="A0A7W7RST9"/>
<protein>
    <submittedName>
        <fullName evidence="1">Uncharacterized protein</fullName>
    </submittedName>
</protein>
<evidence type="ECO:0000313" key="1">
    <source>
        <dbReference type="EMBL" id="MBB4936953.1"/>
    </source>
</evidence>
<sequence length="78" mass="8539">MAALWAACLPAPVLVASVPLVRRIEAVALSELLEMHVRDRADRLYLWAPARTSCSWMSACRTWTGSSRPGSSSKGRNP</sequence>
<reference evidence="1 2" key="1">
    <citation type="submission" date="2020-08" db="EMBL/GenBank/DDBJ databases">
        <title>Sequencing the genomes of 1000 actinobacteria strains.</title>
        <authorList>
            <person name="Klenk H.-P."/>
        </authorList>
    </citation>
    <scope>NUCLEOTIDE SEQUENCE [LARGE SCALE GENOMIC DNA]</scope>
    <source>
        <strain evidence="1 2">DSM 43023</strain>
    </source>
</reference>
<proteinExistence type="predicted"/>
<accession>A0A7W7RST9</accession>
<dbReference type="Proteomes" id="UP000534286">
    <property type="component" value="Unassembled WGS sequence"/>
</dbReference>
<name>A0A7W7RST9_9ACTN</name>
<dbReference type="RefSeq" id="WP_184753404.1">
    <property type="nucleotide sequence ID" value="NZ_BAABEK010000009.1"/>
</dbReference>
<organism evidence="1 2">
    <name type="scientific">Streptosporangium album</name>
    <dbReference type="NCBI Taxonomy" id="47479"/>
    <lineage>
        <taxon>Bacteria</taxon>
        <taxon>Bacillati</taxon>
        <taxon>Actinomycetota</taxon>
        <taxon>Actinomycetes</taxon>
        <taxon>Streptosporangiales</taxon>
        <taxon>Streptosporangiaceae</taxon>
        <taxon>Streptosporangium</taxon>
    </lineage>
</organism>
<keyword evidence="2" id="KW-1185">Reference proteome</keyword>
<dbReference type="EMBL" id="JACHJU010000001">
    <property type="protein sequence ID" value="MBB4936953.1"/>
    <property type="molecule type" value="Genomic_DNA"/>
</dbReference>
<gene>
    <name evidence="1" type="ORF">FHR32_001258</name>
</gene>